<accession>A0ABT4A2E3</accession>
<gene>
    <name evidence="3" type="ORF">OV287_11625</name>
</gene>
<evidence type="ECO:0000256" key="1">
    <source>
        <dbReference type="SAM" id="Phobius"/>
    </source>
</evidence>
<feature type="transmembrane region" description="Helical" evidence="1">
    <location>
        <begin position="198"/>
        <end position="217"/>
    </location>
</feature>
<dbReference type="Pfam" id="PF09850">
    <property type="entry name" value="DotU"/>
    <property type="match status" value="1"/>
</dbReference>
<proteinExistence type="predicted"/>
<dbReference type="RefSeq" id="WP_267534091.1">
    <property type="nucleotide sequence ID" value="NZ_JAPNKA010000001.1"/>
</dbReference>
<dbReference type="InterPro" id="IPR038522">
    <property type="entry name" value="T4/T6SS_DotU_sf"/>
</dbReference>
<protein>
    <submittedName>
        <fullName evidence="3">DotU family type IV/VI secretion system protein</fullName>
    </submittedName>
</protein>
<dbReference type="Gene3D" id="1.25.40.590">
    <property type="entry name" value="Type IV / VI secretion system, DotU"/>
    <property type="match status" value="1"/>
</dbReference>
<feature type="domain" description="Type IV / VI secretion system DotU" evidence="2">
    <location>
        <begin position="45"/>
        <end position="211"/>
    </location>
</feature>
<sequence>MKRAQWRSVFDTYQQACTLLEEYLPKETATGPGDQKPPAGDPQELLRELHKLLREGIKSLEQALLRDDQHLGALELEDVLRPFVYLEDELVQRRLAETKRSEEWPMLQFERFQEDSGGDLFFELADERLKDSPGSSTLIYEMLHFCLTAGFKGRYEDRPARLRDYKMQLAERIPQPELASAPPVPVTTGETRLPEVPYLYYGVTGFFVLALPVVLWWSSR</sequence>
<keyword evidence="1" id="KW-0472">Membrane</keyword>
<keyword evidence="1" id="KW-1133">Transmembrane helix</keyword>
<organism evidence="3 4">
    <name type="scientific">Archangium lansingense</name>
    <dbReference type="NCBI Taxonomy" id="2995310"/>
    <lineage>
        <taxon>Bacteria</taxon>
        <taxon>Pseudomonadati</taxon>
        <taxon>Myxococcota</taxon>
        <taxon>Myxococcia</taxon>
        <taxon>Myxococcales</taxon>
        <taxon>Cystobacterineae</taxon>
        <taxon>Archangiaceae</taxon>
        <taxon>Archangium</taxon>
    </lineage>
</organism>
<evidence type="ECO:0000259" key="2">
    <source>
        <dbReference type="Pfam" id="PF09850"/>
    </source>
</evidence>
<reference evidence="3 4" key="1">
    <citation type="submission" date="2022-11" db="EMBL/GenBank/DDBJ databases">
        <title>Minimal conservation of predation-associated metabolite biosynthetic gene clusters underscores biosynthetic potential of Myxococcota including descriptions for ten novel species: Archangium lansinium sp. nov., Myxococcus landrumus sp. nov., Nannocystis bai.</title>
        <authorList>
            <person name="Ahearne A."/>
            <person name="Stevens C."/>
            <person name="Phillips K."/>
        </authorList>
    </citation>
    <scope>NUCLEOTIDE SEQUENCE [LARGE SCALE GENOMIC DNA]</scope>
    <source>
        <strain evidence="3 4">MIWBW</strain>
    </source>
</reference>
<name>A0ABT4A2E3_9BACT</name>
<dbReference type="Proteomes" id="UP001207654">
    <property type="component" value="Unassembled WGS sequence"/>
</dbReference>
<dbReference type="EMBL" id="JAPNKA010000001">
    <property type="protein sequence ID" value="MCY1075142.1"/>
    <property type="molecule type" value="Genomic_DNA"/>
</dbReference>
<evidence type="ECO:0000313" key="4">
    <source>
        <dbReference type="Proteomes" id="UP001207654"/>
    </source>
</evidence>
<keyword evidence="1" id="KW-0812">Transmembrane</keyword>
<keyword evidence="4" id="KW-1185">Reference proteome</keyword>
<dbReference type="InterPro" id="IPR017732">
    <property type="entry name" value="T4/T6SS_DotU"/>
</dbReference>
<comment type="caution">
    <text evidence="3">The sequence shown here is derived from an EMBL/GenBank/DDBJ whole genome shotgun (WGS) entry which is preliminary data.</text>
</comment>
<evidence type="ECO:0000313" key="3">
    <source>
        <dbReference type="EMBL" id="MCY1075142.1"/>
    </source>
</evidence>